<gene>
    <name evidence="10" type="ORF">MXMO3_03554</name>
</gene>
<dbReference type="RefSeq" id="WP_117397004.1">
    <property type="nucleotide sequence ID" value="NZ_CP021331.1"/>
</dbReference>
<dbReference type="AlphaFoldDB" id="A0A2R4MJ98"/>
<dbReference type="PROSITE" id="PS50110">
    <property type="entry name" value="RESPONSE_REGULATORY"/>
    <property type="match status" value="1"/>
</dbReference>
<dbReference type="GO" id="GO:0032993">
    <property type="term" value="C:protein-DNA complex"/>
    <property type="evidence" value="ECO:0007669"/>
    <property type="project" value="TreeGrafter"/>
</dbReference>
<keyword evidence="4 7" id="KW-0238">DNA-binding</keyword>
<dbReference type="InterPro" id="IPR001867">
    <property type="entry name" value="OmpR/PhoB-type_DNA-bd"/>
</dbReference>
<dbReference type="PANTHER" id="PTHR48111:SF67">
    <property type="entry name" value="TRANSCRIPTIONAL REGULATORY PROTEIN TCTD"/>
    <property type="match status" value="1"/>
</dbReference>
<dbReference type="EMBL" id="CP021331">
    <property type="protein sequence ID" value="AVX06057.1"/>
    <property type="molecule type" value="Genomic_DNA"/>
</dbReference>
<keyword evidence="3" id="KW-0805">Transcription regulation</keyword>
<dbReference type="SUPFAM" id="SSF52172">
    <property type="entry name" value="CheY-like"/>
    <property type="match status" value="1"/>
</dbReference>
<evidence type="ECO:0000256" key="1">
    <source>
        <dbReference type="ARBA" id="ARBA00022553"/>
    </source>
</evidence>
<dbReference type="InterPro" id="IPR001789">
    <property type="entry name" value="Sig_transdc_resp-reg_receiver"/>
</dbReference>
<evidence type="ECO:0000259" key="9">
    <source>
        <dbReference type="PROSITE" id="PS51755"/>
    </source>
</evidence>
<keyword evidence="1 6" id="KW-0597">Phosphoprotein</keyword>
<dbReference type="SMART" id="SM00862">
    <property type="entry name" value="Trans_reg_C"/>
    <property type="match status" value="1"/>
</dbReference>
<sequence length="222" mass="25247">MRVLLVEDNQELAAQLSVRFNRDGCALDWEQDGREAFELLRHKSFDLVILDINLPRMSGIEILSKLREQRLSIPVIVLTARSQVSDRIDLLDIGADDYLTKPFEFGELAARCRAVLRRRAGQSSNRIHFARFEYDRNSKLAYVDGDALALQAREVQMLELFLGNLGKLLSKEDVADRIYTFSETPSLNAVEQTVTRLRKKLDGSGFEIRTVRGLGYLASIND</sequence>
<evidence type="ECO:0000256" key="5">
    <source>
        <dbReference type="ARBA" id="ARBA00023163"/>
    </source>
</evidence>
<dbReference type="Gene3D" id="3.40.50.2300">
    <property type="match status" value="1"/>
</dbReference>
<dbReference type="CDD" id="cd00383">
    <property type="entry name" value="trans_reg_C"/>
    <property type="match status" value="1"/>
</dbReference>
<evidence type="ECO:0000256" key="6">
    <source>
        <dbReference type="PROSITE-ProRule" id="PRU00169"/>
    </source>
</evidence>
<name>A0A2R4MJ98_9HYPH</name>
<accession>A0A2R4MJ98</accession>
<feature type="domain" description="Response regulatory" evidence="8">
    <location>
        <begin position="2"/>
        <end position="116"/>
    </location>
</feature>
<geneLocation type="plasmid" evidence="11">
    <name>phl2708x3</name>
</geneLocation>
<evidence type="ECO:0000256" key="4">
    <source>
        <dbReference type="ARBA" id="ARBA00023125"/>
    </source>
</evidence>
<keyword evidence="5" id="KW-0804">Transcription</keyword>
<protein>
    <submittedName>
        <fullName evidence="10">Transcriptional regulatory protein</fullName>
    </submittedName>
</protein>
<dbReference type="SMART" id="SM00448">
    <property type="entry name" value="REC"/>
    <property type="match status" value="1"/>
</dbReference>
<dbReference type="GO" id="GO:0000976">
    <property type="term" value="F:transcription cis-regulatory region binding"/>
    <property type="evidence" value="ECO:0007669"/>
    <property type="project" value="TreeGrafter"/>
</dbReference>
<reference evidence="10 11" key="1">
    <citation type="submission" date="2017-05" db="EMBL/GenBank/DDBJ databases">
        <title>Genome Analysis of Maritalea myrionectae HL2708#5.</title>
        <authorList>
            <consortium name="Cotde Inc.-PKNU"/>
            <person name="Jang D."/>
            <person name="Oh H.-M."/>
        </authorList>
    </citation>
    <scope>NUCLEOTIDE SEQUENCE [LARGE SCALE GENOMIC DNA]</scope>
    <source>
        <strain evidence="10 11">HL2708#5</strain>
        <plasmid evidence="11">phl2708x3</plasmid>
    </source>
</reference>
<keyword evidence="10" id="KW-0614">Plasmid</keyword>
<dbReference type="Proteomes" id="UP000258927">
    <property type="component" value="Plasmid pHL2708X3"/>
</dbReference>
<dbReference type="KEGG" id="mmyr:MXMO3_03554"/>
<dbReference type="InterPro" id="IPR011006">
    <property type="entry name" value="CheY-like_superfamily"/>
</dbReference>
<evidence type="ECO:0000313" key="10">
    <source>
        <dbReference type="EMBL" id="AVX06057.1"/>
    </source>
</evidence>
<evidence type="ECO:0000256" key="3">
    <source>
        <dbReference type="ARBA" id="ARBA00023015"/>
    </source>
</evidence>
<evidence type="ECO:0000256" key="2">
    <source>
        <dbReference type="ARBA" id="ARBA00023012"/>
    </source>
</evidence>
<keyword evidence="11" id="KW-1185">Reference proteome</keyword>
<dbReference type="InterPro" id="IPR036388">
    <property type="entry name" value="WH-like_DNA-bd_sf"/>
</dbReference>
<dbReference type="PANTHER" id="PTHR48111">
    <property type="entry name" value="REGULATOR OF RPOS"/>
    <property type="match status" value="1"/>
</dbReference>
<dbReference type="Gene3D" id="6.10.250.690">
    <property type="match status" value="1"/>
</dbReference>
<dbReference type="InterPro" id="IPR039420">
    <property type="entry name" value="WalR-like"/>
</dbReference>
<dbReference type="Gene3D" id="1.10.10.10">
    <property type="entry name" value="Winged helix-like DNA-binding domain superfamily/Winged helix DNA-binding domain"/>
    <property type="match status" value="1"/>
</dbReference>
<dbReference type="GO" id="GO:0005829">
    <property type="term" value="C:cytosol"/>
    <property type="evidence" value="ECO:0007669"/>
    <property type="project" value="TreeGrafter"/>
</dbReference>
<proteinExistence type="predicted"/>
<evidence type="ECO:0000256" key="7">
    <source>
        <dbReference type="PROSITE-ProRule" id="PRU01091"/>
    </source>
</evidence>
<dbReference type="GO" id="GO:0000156">
    <property type="term" value="F:phosphorelay response regulator activity"/>
    <property type="evidence" value="ECO:0007669"/>
    <property type="project" value="TreeGrafter"/>
</dbReference>
<dbReference type="Pfam" id="PF00072">
    <property type="entry name" value="Response_reg"/>
    <property type="match status" value="1"/>
</dbReference>
<dbReference type="PROSITE" id="PS51755">
    <property type="entry name" value="OMPR_PHOB"/>
    <property type="match status" value="1"/>
</dbReference>
<organism evidence="10 11">
    <name type="scientific">Maritalea myrionectae</name>
    <dbReference type="NCBI Taxonomy" id="454601"/>
    <lineage>
        <taxon>Bacteria</taxon>
        <taxon>Pseudomonadati</taxon>
        <taxon>Pseudomonadota</taxon>
        <taxon>Alphaproteobacteria</taxon>
        <taxon>Hyphomicrobiales</taxon>
        <taxon>Devosiaceae</taxon>
        <taxon>Maritalea</taxon>
    </lineage>
</organism>
<feature type="modified residue" description="4-aspartylphosphate" evidence="6">
    <location>
        <position position="51"/>
    </location>
</feature>
<dbReference type="Pfam" id="PF00486">
    <property type="entry name" value="Trans_reg_C"/>
    <property type="match status" value="1"/>
</dbReference>
<evidence type="ECO:0000259" key="8">
    <source>
        <dbReference type="PROSITE" id="PS50110"/>
    </source>
</evidence>
<keyword evidence="2" id="KW-0902">Two-component regulatory system</keyword>
<evidence type="ECO:0000313" key="11">
    <source>
        <dbReference type="Proteomes" id="UP000258927"/>
    </source>
</evidence>
<dbReference type="GO" id="GO:0006355">
    <property type="term" value="P:regulation of DNA-templated transcription"/>
    <property type="evidence" value="ECO:0007669"/>
    <property type="project" value="InterPro"/>
</dbReference>
<dbReference type="FunFam" id="3.40.50.2300:FF:000002">
    <property type="entry name" value="DNA-binding response regulator PhoP"/>
    <property type="match status" value="1"/>
</dbReference>
<feature type="domain" description="OmpR/PhoB-type" evidence="9">
    <location>
        <begin position="124"/>
        <end position="220"/>
    </location>
</feature>
<feature type="DNA-binding region" description="OmpR/PhoB-type" evidence="7">
    <location>
        <begin position="124"/>
        <end position="220"/>
    </location>
</feature>